<dbReference type="Gene3D" id="2.160.20.10">
    <property type="entry name" value="Single-stranded right-handed beta-helix, Pectin lyase-like"/>
    <property type="match status" value="1"/>
</dbReference>
<dbReference type="Proteomes" id="UP000321595">
    <property type="component" value="Chromosome"/>
</dbReference>
<keyword evidence="4" id="KW-1185">Reference proteome</keyword>
<keyword evidence="1" id="KW-0479">Metal-binding</keyword>
<proteinExistence type="predicted"/>
<keyword evidence="3" id="KW-0456">Lyase</keyword>
<organism evidence="3 4">
    <name type="scientific">Microvenator marinus</name>
    <dbReference type="NCBI Taxonomy" id="2600177"/>
    <lineage>
        <taxon>Bacteria</taxon>
        <taxon>Deltaproteobacteria</taxon>
        <taxon>Bradymonadales</taxon>
        <taxon>Microvenatoraceae</taxon>
        <taxon>Microvenator</taxon>
    </lineage>
</organism>
<evidence type="ECO:0000313" key="3">
    <source>
        <dbReference type="EMBL" id="QED25777.1"/>
    </source>
</evidence>
<keyword evidence="2" id="KW-0325">Glycoprotein</keyword>
<protein>
    <submittedName>
        <fullName evidence="3">Pectate lyase</fullName>
    </submittedName>
</protein>
<dbReference type="PANTHER" id="PTHR42970">
    <property type="entry name" value="PECTATE LYASE C-RELATED"/>
    <property type="match status" value="1"/>
</dbReference>
<dbReference type="SUPFAM" id="SSF51126">
    <property type="entry name" value="Pectin lyase-like"/>
    <property type="match status" value="1"/>
</dbReference>
<sequence>MRLRNLVMALLAGSLTWGCEGTTQIETGADATPDSSSSDFGPSVVDLGQVEDLDWGGDDRLPDVGVDLEDMGTGIEPRCRDFGPLRAFPGALGFGAASVGGRGGQVLVVSNLNDSGAGSLREAIEAEGPRIVVFEVAGTIELQSTLSIQNPNITIAGQSAPGGGIAIRTAESVRSPAITTNADDIVIQHIRVRPGPSTLLSNSVDALTVAGGERLIFANMSFSWATDENVNFWYDARDITIQDSIISEALFDSTHEYQEPHSKGLIAGPDNARMSILRNLFAHNDDRSPLVQSAHPFEVVNNVVYNGYQVGTTLGMPEGARANLVGNVYLPGLNYRPSRYQIIVSNPLPGSLFVDDNISPRSDINDPWAAIGWGGIHGGDYNGSPLPPEARSLTPFPMSSAPIAPVAASALQDSLLPTVGASLPLRDSVDTRVVADVINKTGQLIDHPDEVGGWPTLVAGTPTTDSDADGMPDAWETARGLDPMDPSDSATDRDSDGYTNIEEFLACI</sequence>
<accession>A0A5B8XL24</accession>
<gene>
    <name evidence="3" type="ORF">FRD01_00560</name>
</gene>
<dbReference type="InterPro" id="IPR012334">
    <property type="entry name" value="Pectin_lyas_fold"/>
</dbReference>
<dbReference type="AlphaFoldDB" id="A0A5B8XL24"/>
<dbReference type="InterPro" id="IPR052063">
    <property type="entry name" value="Polysaccharide_Lyase_1"/>
</dbReference>
<reference evidence="3 4" key="1">
    <citation type="submission" date="2019-08" db="EMBL/GenBank/DDBJ databases">
        <authorList>
            <person name="Liang Q."/>
        </authorList>
    </citation>
    <scope>NUCLEOTIDE SEQUENCE [LARGE SCALE GENOMIC DNA]</scope>
    <source>
        <strain evidence="3 4">V1718</strain>
    </source>
</reference>
<dbReference type="EMBL" id="CP042467">
    <property type="protein sequence ID" value="QED25777.1"/>
    <property type="molecule type" value="Genomic_DNA"/>
</dbReference>
<dbReference type="InterPro" id="IPR011050">
    <property type="entry name" value="Pectin_lyase_fold/virulence"/>
</dbReference>
<dbReference type="PANTHER" id="PTHR42970:SF1">
    <property type="entry name" value="PECTATE LYASE C-RELATED"/>
    <property type="match status" value="1"/>
</dbReference>
<evidence type="ECO:0000256" key="1">
    <source>
        <dbReference type="ARBA" id="ARBA00022723"/>
    </source>
</evidence>
<dbReference type="GO" id="GO:0046872">
    <property type="term" value="F:metal ion binding"/>
    <property type="evidence" value="ECO:0007669"/>
    <property type="project" value="UniProtKB-KW"/>
</dbReference>
<dbReference type="RefSeq" id="WP_146956647.1">
    <property type="nucleotide sequence ID" value="NZ_CP042467.1"/>
</dbReference>
<dbReference type="KEGG" id="bbae:FRD01_00560"/>
<evidence type="ECO:0000256" key="2">
    <source>
        <dbReference type="ARBA" id="ARBA00023180"/>
    </source>
</evidence>
<name>A0A5B8XL24_9DELT</name>
<dbReference type="OrthoDB" id="8737820at2"/>
<evidence type="ECO:0000313" key="4">
    <source>
        <dbReference type="Proteomes" id="UP000321595"/>
    </source>
</evidence>
<dbReference type="GO" id="GO:0016829">
    <property type="term" value="F:lyase activity"/>
    <property type="evidence" value="ECO:0007669"/>
    <property type="project" value="UniProtKB-KW"/>
</dbReference>